<evidence type="ECO:0000313" key="2">
    <source>
        <dbReference type="Proteomes" id="UP000283341"/>
    </source>
</evidence>
<gene>
    <name evidence="1" type="ORF">DWX97_07805</name>
</gene>
<sequence>MCSSFVISLTDCYFYTSANGEQAVSRICLVSFLRSLSPLTDCYFYASANGESPHLPILHTP</sequence>
<dbReference type="EMBL" id="QRVJ01000004">
    <property type="protein sequence ID" value="RGS38249.1"/>
    <property type="molecule type" value="Genomic_DNA"/>
</dbReference>
<dbReference type="AlphaFoldDB" id="A0A412IKT6"/>
<dbReference type="Proteomes" id="UP000283341">
    <property type="component" value="Unassembled WGS sequence"/>
</dbReference>
<comment type="caution">
    <text evidence="1">The sequence shown here is derived from an EMBL/GenBank/DDBJ whole genome shotgun (WGS) entry which is preliminary data.</text>
</comment>
<proteinExistence type="predicted"/>
<reference evidence="1 2" key="1">
    <citation type="submission" date="2018-08" db="EMBL/GenBank/DDBJ databases">
        <title>A genome reference for cultivated species of the human gut microbiota.</title>
        <authorList>
            <person name="Zou Y."/>
            <person name="Xue W."/>
            <person name="Luo G."/>
        </authorList>
    </citation>
    <scope>NUCLEOTIDE SEQUENCE [LARGE SCALE GENOMIC DNA]</scope>
    <source>
        <strain evidence="1 2">AF22-3AC</strain>
    </source>
</reference>
<name>A0A412IKT6_9BACE</name>
<organism evidence="1 2">
    <name type="scientific">Bacteroides cellulosilyticus</name>
    <dbReference type="NCBI Taxonomy" id="246787"/>
    <lineage>
        <taxon>Bacteria</taxon>
        <taxon>Pseudomonadati</taxon>
        <taxon>Bacteroidota</taxon>
        <taxon>Bacteroidia</taxon>
        <taxon>Bacteroidales</taxon>
        <taxon>Bacteroidaceae</taxon>
        <taxon>Bacteroides</taxon>
    </lineage>
</organism>
<evidence type="ECO:0000313" key="1">
    <source>
        <dbReference type="EMBL" id="RGS38249.1"/>
    </source>
</evidence>
<accession>A0A412IKT6</accession>
<protein>
    <submittedName>
        <fullName evidence="1">Uncharacterized protein</fullName>
    </submittedName>
</protein>